<evidence type="ECO:0000313" key="3">
    <source>
        <dbReference type="Proteomes" id="UP001214638"/>
    </source>
</evidence>
<feature type="transmembrane region" description="Helical" evidence="1">
    <location>
        <begin position="134"/>
        <end position="159"/>
    </location>
</feature>
<evidence type="ECO:0000313" key="2">
    <source>
        <dbReference type="EMBL" id="KAK2198088.1"/>
    </source>
</evidence>
<evidence type="ECO:0000256" key="1">
    <source>
        <dbReference type="SAM" id="Phobius"/>
    </source>
</evidence>
<name>A0AAD9PPC2_9APIC</name>
<organism evidence="2 3">
    <name type="scientific">Babesia duncani</name>
    <dbReference type="NCBI Taxonomy" id="323732"/>
    <lineage>
        <taxon>Eukaryota</taxon>
        <taxon>Sar</taxon>
        <taxon>Alveolata</taxon>
        <taxon>Apicomplexa</taxon>
        <taxon>Aconoidasida</taxon>
        <taxon>Piroplasmida</taxon>
        <taxon>Babesiidae</taxon>
        <taxon>Babesia</taxon>
    </lineage>
</organism>
<dbReference type="AlphaFoldDB" id="A0AAD9PPC2"/>
<dbReference type="KEGG" id="bdw:94335391"/>
<feature type="transmembrane region" description="Helical" evidence="1">
    <location>
        <begin position="40"/>
        <end position="63"/>
    </location>
</feature>
<proteinExistence type="predicted"/>
<protein>
    <submittedName>
        <fullName evidence="2">Uncharacterized protein</fullName>
    </submittedName>
</protein>
<dbReference type="GeneID" id="94335391"/>
<keyword evidence="3" id="KW-1185">Reference proteome</keyword>
<comment type="caution">
    <text evidence="2">The sequence shown here is derived from an EMBL/GenBank/DDBJ whole genome shotgun (WGS) entry which is preliminary data.</text>
</comment>
<feature type="transmembrane region" description="Helical" evidence="1">
    <location>
        <begin position="84"/>
        <end position="104"/>
    </location>
</feature>
<dbReference type="Proteomes" id="UP001214638">
    <property type="component" value="Unassembled WGS sequence"/>
</dbReference>
<reference evidence="2" key="1">
    <citation type="journal article" date="2023" name="Nat. Microbiol.">
        <title>Babesia duncani multi-omics identifies virulence factors and drug targets.</title>
        <authorList>
            <person name="Singh P."/>
            <person name="Lonardi S."/>
            <person name="Liang Q."/>
            <person name="Vydyam P."/>
            <person name="Khabirova E."/>
            <person name="Fang T."/>
            <person name="Gihaz S."/>
            <person name="Thekkiniath J."/>
            <person name="Munshi M."/>
            <person name="Abel S."/>
            <person name="Ciampossin L."/>
            <person name="Batugedara G."/>
            <person name="Gupta M."/>
            <person name="Lu X.M."/>
            <person name="Lenz T."/>
            <person name="Chakravarty S."/>
            <person name="Cornillot E."/>
            <person name="Hu Y."/>
            <person name="Ma W."/>
            <person name="Gonzalez L.M."/>
            <person name="Sanchez S."/>
            <person name="Estrada K."/>
            <person name="Sanchez-Flores A."/>
            <person name="Montero E."/>
            <person name="Harb O.S."/>
            <person name="Le Roch K.G."/>
            <person name="Mamoun C.B."/>
        </authorList>
    </citation>
    <scope>NUCLEOTIDE SEQUENCE</scope>
    <source>
        <strain evidence="2">WA1</strain>
    </source>
</reference>
<feature type="transmembrane region" description="Helical" evidence="1">
    <location>
        <begin position="281"/>
        <end position="303"/>
    </location>
</feature>
<keyword evidence="1" id="KW-1133">Transmembrane helix</keyword>
<keyword evidence="1" id="KW-0812">Transmembrane</keyword>
<dbReference type="EMBL" id="JALLKP010000001">
    <property type="protein sequence ID" value="KAK2198088.1"/>
    <property type="molecule type" value="Genomic_DNA"/>
</dbReference>
<dbReference type="RefSeq" id="XP_067804930.1">
    <property type="nucleotide sequence ID" value="XM_067946139.1"/>
</dbReference>
<gene>
    <name evidence="2" type="ORF">BdWA1_001093</name>
</gene>
<accession>A0AAD9PPC2</accession>
<sequence length="336" mass="39328">MTTKSSSLSNCWDSCGCFGNLINSFHFKWTRRRHLWRASFFYYVISWVLIIGIILTFAFHYLITNFSFFVNYSCSHRSIRIISWYIALQIMVIGVLLLFSIFLARMCNIFSNYTLSDFISTGKWLDFFGCTVKWLPWFMSFIMGLLIILQISSLIWIFANPRQWCAVRMNEAAVNAVRNCRLIVSDKTACSIGIKTVLHKEIRRCNSTDYLIERNMMLLALSEPNAKCSVQTTAVCLAYKEVYYGREVDWNKEELRGCLGPKFDDIEKFIDRNNSSDLYKYALLFNITWSVCYFLIVCLFNFIKSVTEFDAIIYQPKDPSESIIIKMIRPLTPWSK</sequence>
<keyword evidence="1" id="KW-0472">Membrane</keyword>